<name>A0AA38H5P1_9TREE</name>
<dbReference type="InterPro" id="IPR016024">
    <property type="entry name" value="ARM-type_fold"/>
</dbReference>
<keyword evidence="7" id="KW-0687">Ribonucleoprotein</keyword>
<dbReference type="Proteomes" id="UP001164286">
    <property type="component" value="Unassembled WGS sequence"/>
</dbReference>
<accession>A0AA38H5P1</accession>
<feature type="compositionally biased region" description="Acidic residues" evidence="4">
    <location>
        <begin position="1102"/>
        <end position="1111"/>
    </location>
</feature>
<dbReference type="PANTHER" id="PTHR48287">
    <property type="entry name" value="ARM REPEAT SUPERFAMILY PROTEIN"/>
    <property type="match status" value="1"/>
</dbReference>
<dbReference type="InterPro" id="IPR011989">
    <property type="entry name" value="ARM-like"/>
</dbReference>
<dbReference type="InterPro" id="IPR057860">
    <property type="entry name" value="HEAT_RRP12_N"/>
</dbReference>
<evidence type="ECO:0000256" key="2">
    <source>
        <dbReference type="ARBA" id="ARBA00007690"/>
    </source>
</evidence>
<comment type="subcellular location">
    <subcellularLocation>
        <location evidence="1">Nucleus</location>
    </subcellularLocation>
</comment>
<dbReference type="Pfam" id="PF08161">
    <property type="entry name" value="RRP12_HEAT"/>
    <property type="match status" value="1"/>
</dbReference>
<feature type="compositionally biased region" description="Basic residues" evidence="4">
    <location>
        <begin position="1065"/>
        <end position="1074"/>
    </location>
</feature>
<feature type="compositionally biased region" description="Basic residues" evidence="4">
    <location>
        <begin position="1258"/>
        <end position="1268"/>
    </location>
</feature>
<organism evidence="7 8">
    <name type="scientific">Dioszegia hungarica</name>
    <dbReference type="NCBI Taxonomy" id="4972"/>
    <lineage>
        <taxon>Eukaryota</taxon>
        <taxon>Fungi</taxon>
        <taxon>Dikarya</taxon>
        <taxon>Basidiomycota</taxon>
        <taxon>Agaricomycotina</taxon>
        <taxon>Tremellomycetes</taxon>
        <taxon>Tremellales</taxon>
        <taxon>Bulleribasidiaceae</taxon>
        <taxon>Dioszegia</taxon>
    </lineage>
</organism>
<dbReference type="RefSeq" id="XP_052944387.1">
    <property type="nucleotide sequence ID" value="XM_053085570.1"/>
</dbReference>
<evidence type="ECO:0000256" key="1">
    <source>
        <dbReference type="ARBA" id="ARBA00004123"/>
    </source>
</evidence>
<comment type="similarity">
    <text evidence="2">Belongs to the RRP12 family.</text>
</comment>
<dbReference type="Gene3D" id="1.25.10.10">
    <property type="entry name" value="Leucine-rich Repeat Variant"/>
    <property type="match status" value="1"/>
</dbReference>
<gene>
    <name evidence="7" type="ORF">MKK02DRAFT_16058</name>
</gene>
<evidence type="ECO:0000256" key="3">
    <source>
        <dbReference type="ARBA" id="ARBA00023242"/>
    </source>
</evidence>
<dbReference type="InterPro" id="IPR012978">
    <property type="entry name" value="HEAT_RRP12"/>
</dbReference>
<dbReference type="Pfam" id="PF25772">
    <property type="entry name" value="HEAT_RRP12_N"/>
    <property type="match status" value="1"/>
</dbReference>
<dbReference type="EMBL" id="JAKWFO010000006">
    <property type="protein sequence ID" value="KAI9634610.1"/>
    <property type="molecule type" value="Genomic_DNA"/>
</dbReference>
<evidence type="ECO:0000259" key="5">
    <source>
        <dbReference type="Pfam" id="PF08161"/>
    </source>
</evidence>
<keyword evidence="3" id="KW-0539">Nucleus</keyword>
<feature type="compositionally biased region" description="Acidic residues" evidence="4">
    <location>
        <begin position="1078"/>
        <end position="1088"/>
    </location>
</feature>
<feature type="domain" description="RRP12 N-terminal HEAT" evidence="6">
    <location>
        <begin position="35"/>
        <end position="195"/>
    </location>
</feature>
<protein>
    <submittedName>
        <fullName evidence="7">Ribosomal protein</fullName>
    </submittedName>
</protein>
<evidence type="ECO:0000313" key="8">
    <source>
        <dbReference type="Proteomes" id="UP001164286"/>
    </source>
</evidence>
<proteinExistence type="inferred from homology"/>
<dbReference type="InterPro" id="IPR052087">
    <property type="entry name" value="RRP12"/>
</dbReference>
<evidence type="ECO:0000313" key="7">
    <source>
        <dbReference type="EMBL" id="KAI9634610.1"/>
    </source>
</evidence>
<feature type="compositionally biased region" description="Basic and acidic residues" evidence="4">
    <location>
        <begin position="1276"/>
        <end position="1291"/>
    </location>
</feature>
<evidence type="ECO:0000256" key="4">
    <source>
        <dbReference type="SAM" id="MobiDB-lite"/>
    </source>
</evidence>
<keyword evidence="8" id="KW-1185">Reference proteome</keyword>
<keyword evidence="7" id="KW-0689">Ribosomal protein</keyword>
<dbReference type="GeneID" id="77724771"/>
<dbReference type="GO" id="GO:0005634">
    <property type="term" value="C:nucleus"/>
    <property type="evidence" value="ECO:0007669"/>
    <property type="project" value="UniProtKB-SubCell"/>
</dbReference>
<comment type="caution">
    <text evidence="7">The sequence shown here is derived from an EMBL/GenBank/DDBJ whole genome shotgun (WGS) entry which is preliminary data.</text>
</comment>
<dbReference type="GO" id="GO:0005840">
    <property type="term" value="C:ribosome"/>
    <property type="evidence" value="ECO:0007669"/>
    <property type="project" value="UniProtKB-KW"/>
</dbReference>
<dbReference type="SUPFAM" id="SSF48371">
    <property type="entry name" value="ARM repeat"/>
    <property type="match status" value="2"/>
</dbReference>
<feature type="region of interest" description="Disordered" evidence="4">
    <location>
        <begin position="1065"/>
        <end position="1327"/>
    </location>
</feature>
<feature type="compositionally biased region" description="Acidic residues" evidence="4">
    <location>
        <begin position="1245"/>
        <end position="1254"/>
    </location>
</feature>
<feature type="domain" description="RRP12 HEAT" evidence="5">
    <location>
        <begin position="381"/>
        <end position="703"/>
    </location>
</feature>
<dbReference type="PANTHER" id="PTHR48287:SF1">
    <property type="entry name" value="ARM REPEAT SUPERFAMILY PROTEIN"/>
    <property type="match status" value="1"/>
</dbReference>
<reference evidence="7" key="1">
    <citation type="journal article" date="2022" name="G3 (Bethesda)">
        <title>High quality genome of the basidiomycete yeast Dioszegia hungarica PDD-24b-2 isolated from cloud water.</title>
        <authorList>
            <person name="Jarrige D."/>
            <person name="Haridas S."/>
            <person name="Bleykasten-Grosshans C."/>
            <person name="Joly M."/>
            <person name="Nadalig T."/>
            <person name="Sancelme M."/>
            <person name="Vuilleumier S."/>
            <person name="Grigoriev I.V."/>
            <person name="Amato P."/>
            <person name="Bringel F."/>
        </authorList>
    </citation>
    <scope>NUCLEOTIDE SEQUENCE</scope>
    <source>
        <strain evidence="7">PDD-24b-2</strain>
    </source>
</reference>
<evidence type="ECO:0000259" key="6">
    <source>
        <dbReference type="Pfam" id="PF25772"/>
    </source>
</evidence>
<sequence length="1327" mass="143062">MASTSAIPAESFGTALLNVRRLTGSGLAHQSKPAQLLVAIESAISASLPSSTLPHSATAYFAALLQCLEKACAEEVGGEDEAMAETENMGQGALIPATLYLLAIVVPETPTQVVLSKVSPLLECILPLYQTALEHPPALRSILQITTSLLTLAPPALLNSSPLLKKAWSYLLEINVDPRPKVRHLAQEGVRKVLCTPIPPRVTVGAHPYLPRARDWVMAHLEEEAKTGGASSKKKARFAADGDDMEGKKAIWVVQGLRGWVAVWGEDQLSNLCTLLLSLPPLPHLTPQIYSLLALLLQPPPGDVMAPKPAVLQNLPTILDSLISSPPDQQSHLADIPAYLSAITSALIKMSFQDPESLSVYLAKAFNLMFNTIMLAPSASPVVLAAASDAIGGQGIIRYCISDEMIVAAVNYHRSGSDLPGARQKQKSTFLSKLLVSLVAAMDKHSLRIQYLLPILTAIVSRLRLRVTDGRIAEVDPTGRGKTAAEELVLDLIGDIGDLRMARGFDHKEKVDEVVGMGMEVIGVEGILRVLPLNIEPDADGNTPQPGRAHLLPLIRAQTTNDSLTFFTTYFRPLSERVFSRKVSAEDAGRGAEAKIWEVLVGQVWDCFPGFCEIPRDLKEGLTAPFMTLIANLLNTQPLLLPALLKGLAAIVSSTKTLLASTTAPEELRKQFGVDQEMAKENMAYLKTMAKDTTSVLLNVFSQLPREQRGMVSDVIGLWTGIMTDQDIMATFTTVTTHLSSNLSMAAPVAPGSSPISHTMLDLLIIFVPHLPTPQAKALFNAIATTTMLEHDDATVQKKSYRLLKRLIEDGKVAEMVSGEKVEGFVRALGECAAGVGPGAQRDRLQLLSTVVQSLPKEKLALIPELLSEAVLGTKEVNEKARDAGFDLLVVMGQKMAQGGEVTRDAGDEEGMSKFNKSFDAASVEEYITMVAAGLTGTTPHMISASINALSRLLFEFKDDVSDAMITELVSTITVFLTMKNREIIKSALGFIKVATVALPPVTVEPHLPVLVPALLGWVHDHKNHFKSKTVHIFERMMRKFGAEAILLNAPAGGERKVLEGIKKRKERAKRKKTAGGGDEDGEEDEENSSGSAFDDILYNSDTDDELDNAEPEVVRGRNGKPILGAKKERKAAGTAYIRNEGDQPMDLLSRSIAGGVSSTNPNAASRKRKPGQDASHFKTDATGKLIIEEDEAGPSGSAGPPQGDTLAGSAFMTAQQGVDGQTRDAKGNLRFNKNNKQARQEDMTMMDDLEEGDSQSKKKVAERRKKRIEMGKLGGEFKAKRAGGDIKRAGGPDPYSYVPIGQAARGNNGTKGVRVSLTNKKKGSRK</sequence>